<protein>
    <submittedName>
        <fullName evidence="4">Outer membrane protein assembly factor BamA</fullName>
    </submittedName>
</protein>
<organism evidence="4 5">
    <name type="scientific">Neolewinella antarctica</name>
    <dbReference type="NCBI Taxonomy" id="442734"/>
    <lineage>
        <taxon>Bacteria</taxon>
        <taxon>Pseudomonadati</taxon>
        <taxon>Bacteroidota</taxon>
        <taxon>Saprospiria</taxon>
        <taxon>Saprospirales</taxon>
        <taxon>Lewinellaceae</taxon>
        <taxon>Neolewinella</taxon>
    </lineage>
</organism>
<dbReference type="InterPro" id="IPR000184">
    <property type="entry name" value="Bac_surfAg_D15"/>
</dbReference>
<dbReference type="Gene3D" id="2.40.160.50">
    <property type="entry name" value="membrane protein fhac: a member of the omp85/tpsb transporter family"/>
    <property type="match status" value="1"/>
</dbReference>
<proteinExistence type="predicted"/>
<evidence type="ECO:0000256" key="2">
    <source>
        <dbReference type="ARBA" id="ARBA00023136"/>
    </source>
</evidence>
<name>A0ABX0X9Q2_9BACT</name>
<comment type="caution">
    <text evidence="4">The sequence shown here is derived from an EMBL/GenBank/DDBJ whole genome shotgun (WGS) entry which is preliminary data.</text>
</comment>
<sequence length="383" mass="42420">MPHRHLLSGLLLTLLPLTLPAQGFIEKLTDLLEFNLGRPPVDTNAFRAKVVLAPIVFYDPNTSVGFGFGASLLFKPKGAGPETRTSNVPLGASYTLNNQIFATSSFTVFFPEEKWLLRGNLGYIDFPHSYYGVGNGSDEEDRSEITYQQFLVEPVLLRQVLPKLFIGGGFRYNHYFNNEIIEEKPGFPAGTSLQDSIGSRSVGLEFASSYDSRDNLINAERGVLAEFTQGFYGTALRGTSVFQISKLDLRTYRRLNERSVFGVQLFARYAAGEAPVQELSTLGGDDLLRGFIEFRFRDRLALFTQAEYRWQTWKNVGVVFFGGFGQVADDVGSLGIDQLRYSVGTGLRVAIIPSENVNLRVDYGVGLGLSRGTGFYIGLGEAF</sequence>
<dbReference type="Proteomes" id="UP000770785">
    <property type="component" value="Unassembled WGS sequence"/>
</dbReference>
<evidence type="ECO:0000259" key="3">
    <source>
        <dbReference type="Pfam" id="PF01103"/>
    </source>
</evidence>
<accession>A0ABX0X9Q2</accession>
<dbReference type="RefSeq" id="WP_168036473.1">
    <property type="nucleotide sequence ID" value="NZ_JAATJH010000002.1"/>
</dbReference>
<evidence type="ECO:0000313" key="5">
    <source>
        <dbReference type="Proteomes" id="UP000770785"/>
    </source>
</evidence>
<keyword evidence="5" id="KW-1185">Reference proteome</keyword>
<reference evidence="4 5" key="1">
    <citation type="submission" date="2020-03" db="EMBL/GenBank/DDBJ databases">
        <title>Genomic Encyclopedia of Type Strains, Phase IV (KMG-IV): sequencing the most valuable type-strain genomes for metagenomic binning, comparative biology and taxonomic classification.</title>
        <authorList>
            <person name="Goeker M."/>
        </authorList>
    </citation>
    <scope>NUCLEOTIDE SEQUENCE [LARGE SCALE GENOMIC DNA]</scope>
    <source>
        <strain evidence="4 5">DSM 105096</strain>
    </source>
</reference>
<evidence type="ECO:0000313" key="4">
    <source>
        <dbReference type="EMBL" id="NJC25684.1"/>
    </source>
</evidence>
<evidence type="ECO:0000256" key="1">
    <source>
        <dbReference type="ARBA" id="ARBA00004370"/>
    </source>
</evidence>
<feature type="domain" description="Bacterial surface antigen (D15)" evidence="3">
    <location>
        <begin position="90"/>
        <end position="383"/>
    </location>
</feature>
<dbReference type="Pfam" id="PF01103">
    <property type="entry name" value="Omp85"/>
    <property type="match status" value="1"/>
</dbReference>
<dbReference type="EMBL" id="JAATJH010000002">
    <property type="protein sequence ID" value="NJC25684.1"/>
    <property type="molecule type" value="Genomic_DNA"/>
</dbReference>
<comment type="subcellular location">
    <subcellularLocation>
        <location evidence="1">Membrane</location>
    </subcellularLocation>
</comment>
<keyword evidence="2" id="KW-0472">Membrane</keyword>
<gene>
    <name evidence="4" type="ORF">GGR27_001183</name>
</gene>